<reference evidence="2" key="1">
    <citation type="journal article" date="2019" name="Int. J. Syst. Evol. Microbiol.">
        <title>The Global Catalogue of Microorganisms (GCM) 10K type strain sequencing project: providing services to taxonomists for standard genome sequencing and annotation.</title>
        <authorList>
            <consortium name="The Broad Institute Genomics Platform"/>
            <consortium name="The Broad Institute Genome Sequencing Center for Infectious Disease"/>
            <person name="Wu L."/>
            <person name="Ma J."/>
        </authorList>
    </citation>
    <scope>NUCLEOTIDE SEQUENCE [LARGE SCALE GENOMIC DNA]</scope>
    <source>
        <strain evidence="2">S1</strain>
    </source>
</reference>
<gene>
    <name evidence="1" type="ORF">ACFQ4Y_07925</name>
</gene>
<sequence>MTALILFLIVCLILWTTHSFHQHRREIDRVIVESFQFTEDADMIDGTRRKRDA</sequence>
<protein>
    <submittedName>
        <fullName evidence="1">Uncharacterized protein</fullName>
    </submittedName>
</protein>
<dbReference type="RefSeq" id="WP_380164366.1">
    <property type="nucleotide sequence ID" value="NZ_JBHTNU010000006.1"/>
</dbReference>
<evidence type="ECO:0000313" key="1">
    <source>
        <dbReference type="EMBL" id="MFD1426864.1"/>
    </source>
</evidence>
<dbReference type="EMBL" id="JBHTNU010000006">
    <property type="protein sequence ID" value="MFD1426864.1"/>
    <property type="molecule type" value="Genomic_DNA"/>
</dbReference>
<proteinExistence type="predicted"/>
<accession>A0ABW4CA77</accession>
<keyword evidence="2" id="KW-1185">Reference proteome</keyword>
<dbReference type="Proteomes" id="UP001597282">
    <property type="component" value="Unassembled WGS sequence"/>
</dbReference>
<name>A0ABW4CA77_9BACL</name>
<organism evidence="1 2">
    <name type="scientific">Kroppenstedtia sanguinis</name>
    <dbReference type="NCBI Taxonomy" id="1380684"/>
    <lineage>
        <taxon>Bacteria</taxon>
        <taxon>Bacillati</taxon>
        <taxon>Bacillota</taxon>
        <taxon>Bacilli</taxon>
        <taxon>Bacillales</taxon>
        <taxon>Thermoactinomycetaceae</taxon>
        <taxon>Kroppenstedtia</taxon>
    </lineage>
</organism>
<comment type="caution">
    <text evidence="1">The sequence shown here is derived from an EMBL/GenBank/DDBJ whole genome shotgun (WGS) entry which is preliminary data.</text>
</comment>
<evidence type="ECO:0000313" key="2">
    <source>
        <dbReference type="Proteomes" id="UP001597282"/>
    </source>
</evidence>